<accession>A0A0K2U3I7</accession>
<sequence>MFFIYFTASSSLRSSLNLSCTFWTVLSGSKAISGTDASTINEKRFSIRFAYLLKCKKAEKHSFRNSE</sequence>
<dbReference type="EMBL" id="HACA01014910">
    <property type="protein sequence ID" value="CDW32271.1"/>
    <property type="molecule type" value="Transcribed_RNA"/>
</dbReference>
<reference evidence="1" key="1">
    <citation type="submission" date="2014-05" db="EMBL/GenBank/DDBJ databases">
        <authorList>
            <person name="Chronopoulou M."/>
        </authorList>
    </citation>
    <scope>NUCLEOTIDE SEQUENCE</scope>
    <source>
        <tissue evidence="1">Whole organism</tissue>
    </source>
</reference>
<evidence type="ECO:0000313" key="1">
    <source>
        <dbReference type="EMBL" id="CDW32271.1"/>
    </source>
</evidence>
<proteinExistence type="predicted"/>
<organism evidence="1">
    <name type="scientific">Lepeophtheirus salmonis</name>
    <name type="common">Salmon louse</name>
    <name type="synonym">Caligus salmonis</name>
    <dbReference type="NCBI Taxonomy" id="72036"/>
    <lineage>
        <taxon>Eukaryota</taxon>
        <taxon>Metazoa</taxon>
        <taxon>Ecdysozoa</taxon>
        <taxon>Arthropoda</taxon>
        <taxon>Crustacea</taxon>
        <taxon>Multicrustacea</taxon>
        <taxon>Hexanauplia</taxon>
        <taxon>Copepoda</taxon>
        <taxon>Siphonostomatoida</taxon>
        <taxon>Caligidae</taxon>
        <taxon>Lepeophtheirus</taxon>
    </lineage>
</organism>
<name>A0A0K2U3I7_LEPSM</name>
<protein>
    <submittedName>
        <fullName evidence="1">Uncharacterized protein</fullName>
    </submittedName>
</protein>
<dbReference type="AlphaFoldDB" id="A0A0K2U3I7"/>